<keyword evidence="1" id="KW-1133">Transmembrane helix</keyword>
<keyword evidence="1" id="KW-0472">Membrane</keyword>
<name>A0A1T3F2G4_ELIME</name>
<comment type="caution">
    <text evidence="2">The sequence shown here is derived from an EMBL/GenBank/DDBJ whole genome shotgun (WGS) entry which is preliminary data.</text>
</comment>
<keyword evidence="1" id="KW-0812">Transmembrane</keyword>
<dbReference type="OrthoDB" id="1272872at2"/>
<gene>
    <name evidence="2" type="ORF">BMF97_09355</name>
</gene>
<dbReference type="AlphaFoldDB" id="A0A1T3F2G4"/>
<dbReference type="GeneID" id="48543629"/>
<feature type="transmembrane region" description="Helical" evidence="1">
    <location>
        <begin position="77"/>
        <end position="98"/>
    </location>
</feature>
<keyword evidence="3" id="KW-1185">Reference proteome</keyword>
<sequence length="145" mass="15742">MKAVKIVLIISIGLFVLSLTQTAVFMNKGGDDNYMLSIACLLLGWAEVFEGGIAWLANPLLFISWILFLIKQTKITAFISLAALLLSLSYLSASTITIDEGGNKADIISYGAGYYLWVLSSLSLFIGCIWIIISGKKTNKNTPAL</sequence>
<feature type="transmembrane region" description="Helical" evidence="1">
    <location>
        <begin position="52"/>
        <end position="70"/>
    </location>
</feature>
<dbReference type="EMBL" id="MPOG01000010">
    <property type="protein sequence ID" value="OOH95558.1"/>
    <property type="molecule type" value="Genomic_DNA"/>
</dbReference>
<feature type="transmembrane region" description="Helical" evidence="1">
    <location>
        <begin position="114"/>
        <end position="133"/>
    </location>
</feature>
<dbReference type="RefSeq" id="WP_016197809.1">
    <property type="nucleotide sequence ID" value="NZ_CP014338.1"/>
</dbReference>
<evidence type="ECO:0000256" key="1">
    <source>
        <dbReference type="SAM" id="Phobius"/>
    </source>
</evidence>
<organism evidence="2 3">
    <name type="scientific">Elizabethkingia meningoseptica</name>
    <name type="common">Chryseobacterium meningosepticum</name>
    <dbReference type="NCBI Taxonomy" id="238"/>
    <lineage>
        <taxon>Bacteria</taxon>
        <taxon>Pseudomonadati</taxon>
        <taxon>Bacteroidota</taxon>
        <taxon>Flavobacteriia</taxon>
        <taxon>Flavobacteriales</taxon>
        <taxon>Weeksellaceae</taxon>
        <taxon>Elizabethkingia</taxon>
    </lineage>
</organism>
<reference evidence="2 3" key="1">
    <citation type="submission" date="2016-11" db="EMBL/GenBank/DDBJ databases">
        <title>Genome sequence and comparative genomic analysis of clinical strain Elizabethkingia meningoseptica 61421 PRCM.</title>
        <authorList>
            <person name="Wang M."/>
            <person name="Hu S."/>
            <person name="Cao L."/>
            <person name="Jiang T."/>
            <person name="Zhou Y."/>
            <person name="Ming D."/>
        </authorList>
    </citation>
    <scope>NUCLEOTIDE SEQUENCE [LARGE SCALE GENOMIC DNA]</scope>
    <source>
        <strain evidence="2 3">61421 PRCM</strain>
    </source>
</reference>
<dbReference type="eggNOG" id="ENOG5033IPY">
    <property type="taxonomic scope" value="Bacteria"/>
</dbReference>
<dbReference type="STRING" id="238.BBD35_06885"/>
<accession>A0A1T3F2G4</accession>
<protein>
    <submittedName>
        <fullName evidence="2">Uncharacterized protein</fullName>
    </submittedName>
</protein>
<dbReference type="KEGG" id="emg:BBD33_05055"/>
<dbReference type="Proteomes" id="UP000188947">
    <property type="component" value="Unassembled WGS sequence"/>
</dbReference>
<evidence type="ECO:0000313" key="3">
    <source>
        <dbReference type="Proteomes" id="UP000188947"/>
    </source>
</evidence>
<evidence type="ECO:0000313" key="2">
    <source>
        <dbReference type="EMBL" id="OOH95558.1"/>
    </source>
</evidence>
<proteinExistence type="predicted"/>